<name>A0AAQ3QAR3_9LILI</name>
<dbReference type="CDD" id="cd00086">
    <property type="entry name" value="homeodomain"/>
    <property type="match status" value="1"/>
</dbReference>
<evidence type="ECO:0000256" key="3">
    <source>
        <dbReference type="ARBA" id="ARBA00023015"/>
    </source>
</evidence>
<evidence type="ECO:0000256" key="6">
    <source>
        <dbReference type="ARBA" id="ARBA00023155"/>
    </source>
</evidence>
<evidence type="ECO:0000256" key="9">
    <source>
        <dbReference type="PROSITE-ProRule" id="PRU00108"/>
    </source>
</evidence>
<accession>A0AAQ3QAR3</accession>
<keyword evidence="15" id="KW-1185">Reference proteome</keyword>
<dbReference type="InterPro" id="IPR009057">
    <property type="entry name" value="Homeodomain-like_sf"/>
</dbReference>
<feature type="domain" description="START" evidence="13">
    <location>
        <begin position="204"/>
        <end position="441"/>
    </location>
</feature>
<evidence type="ECO:0000313" key="15">
    <source>
        <dbReference type="Proteomes" id="UP001327560"/>
    </source>
</evidence>
<dbReference type="PANTHER" id="PTHR45654">
    <property type="entry name" value="HOMEOBOX-LEUCINE ZIPPER PROTEIN MERISTEM L1"/>
    <property type="match status" value="1"/>
</dbReference>
<keyword evidence="4" id="KW-0175">Coiled coil</keyword>
<keyword evidence="3" id="KW-0805">Transcription regulation</keyword>
<evidence type="ECO:0000256" key="1">
    <source>
        <dbReference type="ARBA" id="ARBA00004123"/>
    </source>
</evidence>
<evidence type="ECO:0000256" key="4">
    <source>
        <dbReference type="ARBA" id="ARBA00023054"/>
    </source>
</evidence>
<dbReference type="EMBL" id="CP136892">
    <property type="protein sequence ID" value="WOL02611.1"/>
    <property type="molecule type" value="Genomic_DNA"/>
</dbReference>
<keyword evidence="7" id="KW-0804">Transcription</keyword>
<dbReference type="SUPFAM" id="SSF46689">
    <property type="entry name" value="Homeodomain-like"/>
    <property type="match status" value="1"/>
</dbReference>
<dbReference type="SMART" id="SM00389">
    <property type="entry name" value="HOX"/>
    <property type="match status" value="1"/>
</dbReference>
<dbReference type="InterPro" id="IPR042160">
    <property type="entry name" value="HD-Zip_IV"/>
</dbReference>
<evidence type="ECO:0000256" key="5">
    <source>
        <dbReference type="ARBA" id="ARBA00023125"/>
    </source>
</evidence>
<dbReference type="FunFam" id="1.10.10.60:FF:000229">
    <property type="entry name" value="Homeobox-leucine zipper protein HDG1"/>
    <property type="match status" value="1"/>
</dbReference>
<dbReference type="Proteomes" id="UP001327560">
    <property type="component" value="Chromosome 3"/>
</dbReference>
<dbReference type="Pfam" id="PF00046">
    <property type="entry name" value="Homeodomain"/>
    <property type="match status" value="1"/>
</dbReference>
<dbReference type="Gene3D" id="3.30.530.20">
    <property type="match status" value="1"/>
</dbReference>
<dbReference type="GO" id="GO:0008289">
    <property type="term" value="F:lipid binding"/>
    <property type="evidence" value="ECO:0007669"/>
    <property type="project" value="InterPro"/>
</dbReference>
<dbReference type="CDD" id="cd08875">
    <property type="entry name" value="START_ArGLABRA2_like"/>
    <property type="match status" value="1"/>
</dbReference>
<keyword evidence="6 9" id="KW-0371">Homeobox</keyword>
<evidence type="ECO:0000256" key="10">
    <source>
        <dbReference type="RuleBase" id="RU000682"/>
    </source>
</evidence>
<evidence type="ECO:0000256" key="7">
    <source>
        <dbReference type="ARBA" id="ARBA00023163"/>
    </source>
</evidence>
<dbReference type="Pfam" id="PF01852">
    <property type="entry name" value="START"/>
    <property type="match status" value="1"/>
</dbReference>
<dbReference type="PROSITE" id="PS50071">
    <property type="entry name" value="HOMEOBOX_2"/>
    <property type="match status" value="1"/>
</dbReference>
<evidence type="ECO:0000256" key="2">
    <source>
        <dbReference type="ARBA" id="ARBA00006789"/>
    </source>
</evidence>
<keyword evidence="8 9" id="KW-0539">Nucleus</keyword>
<gene>
    <name evidence="14" type="ORF">Cni_G11330</name>
</gene>
<dbReference type="InterPro" id="IPR001356">
    <property type="entry name" value="HD"/>
</dbReference>
<dbReference type="GO" id="GO:0003677">
    <property type="term" value="F:DNA binding"/>
    <property type="evidence" value="ECO:0007669"/>
    <property type="project" value="UniProtKB-UniRule"/>
</dbReference>
<evidence type="ECO:0000256" key="11">
    <source>
        <dbReference type="SAM" id="MobiDB-lite"/>
    </source>
</evidence>
<evidence type="ECO:0000259" key="12">
    <source>
        <dbReference type="PROSITE" id="PS50071"/>
    </source>
</evidence>
<feature type="DNA-binding region" description="Homeobox" evidence="9">
    <location>
        <begin position="16"/>
        <end position="75"/>
    </location>
</feature>
<organism evidence="14 15">
    <name type="scientific">Canna indica</name>
    <name type="common">Indian-shot</name>
    <dbReference type="NCBI Taxonomy" id="4628"/>
    <lineage>
        <taxon>Eukaryota</taxon>
        <taxon>Viridiplantae</taxon>
        <taxon>Streptophyta</taxon>
        <taxon>Embryophyta</taxon>
        <taxon>Tracheophyta</taxon>
        <taxon>Spermatophyta</taxon>
        <taxon>Magnoliopsida</taxon>
        <taxon>Liliopsida</taxon>
        <taxon>Zingiberales</taxon>
        <taxon>Cannaceae</taxon>
        <taxon>Canna</taxon>
    </lineage>
</organism>
<proteinExistence type="inferred from homology"/>
<evidence type="ECO:0000259" key="13">
    <source>
        <dbReference type="PROSITE" id="PS50848"/>
    </source>
</evidence>
<sequence length="695" mass="77615">MDWGSGEQDPSEPMGRKKRFYRHTPQQIQELEAMFKVCPHPDEKQRMKLSRDLSLEPRQIKFWFQNRRTLMKAQHERADNCTLRAENDKIRCENIAMREALKNVICLSCGSGPANSNPYFDEQKLRMENARLKEEVDRVSDLTSKYLGRPITQLPPVQSISISQSEVSAGSYYNPGMGSSLDIGLLSRNPSSVLPYHYPAAPNSVLEKPIMMEMASSAMDEVIKLLQTNEPLWVKSGINGAEILQLETYQRNFQRPHHPLKYSDTRVESSRDSALVFMSTEMLVDMFMDASKWPELFPTIVSKARTIEVLAPGMQGTRSGSLILMNQELQAPSPIVPTREFCFLRYCQQIESGVWVIADVSVDYPMDNHLATSSVAWRLPSGCLIEEMANGYSKIRWVEHMEVADKNPIHVLFQDLINTGTGFGAHRWLSSLHRMSERIACHMAPGLSSRDTAGVPSAEAKRSMMKLAHRIVKTFCTTFNGSFGNKWTLMPGADDELRVTVHKTDSSQPNGVVLSAATSVWLPLPVERIFNFLKDEQNRTQWDILSSGNTMQRVAYFTNGSHSGNSISLISGMNAVHNMLILQESCTDPSGSMVAYSPINLPAMNVIMSGEDPSFVNLLPSGFTIIPESRSAMGRASTSSNPMGRYSGSVVTVAFQMLMGNIQAGTLNYESITTVSNLIDNTIQQIKSALNCPEI</sequence>
<dbReference type="PROSITE" id="PS50848">
    <property type="entry name" value="START"/>
    <property type="match status" value="1"/>
</dbReference>
<comment type="subcellular location">
    <subcellularLocation>
        <location evidence="1 9 10">Nucleus</location>
    </subcellularLocation>
</comment>
<evidence type="ECO:0000256" key="8">
    <source>
        <dbReference type="ARBA" id="ARBA00023242"/>
    </source>
</evidence>
<dbReference type="Gene3D" id="1.10.10.60">
    <property type="entry name" value="Homeodomain-like"/>
    <property type="match status" value="1"/>
</dbReference>
<evidence type="ECO:0000313" key="14">
    <source>
        <dbReference type="EMBL" id="WOL02611.1"/>
    </source>
</evidence>
<dbReference type="AlphaFoldDB" id="A0AAQ3QAR3"/>
<dbReference type="SMART" id="SM00234">
    <property type="entry name" value="START"/>
    <property type="match status" value="1"/>
</dbReference>
<dbReference type="PANTHER" id="PTHR45654:SF1">
    <property type="entry name" value="HOMEOBOX-LEUCINE ZIPPER PROTEIN HDG11"/>
    <property type="match status" value="1"/>
</dbReference>
<feature type="region of interest" description="Disordered" evidence="11">
    <location>
        <begin position="1"/>
        <end position="20"/>
    </location>
</feature>
<dbReference type="InterPro" id="IPR057993">
    <property type="entry name" value="HD-Zip_IV_C"/>
</dbReference>
<dbReference type="Pfam" id="PF25797">
    <property type="entry name" value="PDF2_C"/>
    <property type="match status" value="1"/>
</dbReference>
<dbReference type="GO" id="GO:0005634">
    <property type="term" value="C:nucleus"/>
    <property type="evidence" value="ECO:0007669"/>
    <property type="project" value="UniProtKB-SubCell"/>
</dbReference>
<dbReference type="InterPro" id="IPR023393">
    <property type="entry name" value="START-like_dom_sf"/>
</dbReference>
<comment type="similarity">
    <text evidence="2">Belongs to the HD-ZIP homeobox family. Class IV subfamily.</text>
</comment>
<dbReference type="InterPro" id="IPR002913">
    <property type="entry name" value="START_lipid-bd_dom"/>
</dbReference>
<protein>
    <submittedName>
        <fullName evidence="14">Homeobox-leucine zipper protein ROC8-like</fullName>
    </submittedName>
</protein>
<keyword evidence="5 9" id="KW-0238">DNA-binding</keyword>
<reference evidence="14 15" key="1">
    <citation type="submission" date="2023-10" db="EMBL/GenBank/DDBJ databases">
        <title>Chromosome-scale genome assembly provides insights into flower coloration mechanisms of Canna indica.</title>
        <authorList>
            <person name="Li C."/>
        </authorList>
    </citation>
    <scope>NUCLEOTIDE SEQUENCE [LARGE SCALE GENOMIC DNA]</scope>
    <source>
        <tissue evidence="14">Flower</tissue>
    </source>
</reference>
<dbReference type="SUPFAM" id="SSF55961">
    <property type="entry name" value="Bet v1-like"/>
    <property type="match status" value="2"/>
</dbReference>
<feature type="domain" description="Homeobox" evidence="12">
    <location>
        <begin position="14"/>
        <end position="74"/>
    </location>
</feature>